<name>A0A0V0XP52_TRISP</name>
<reference evidence="1 2" key="1">
    <citation type="submission" date="2015-01" db="EMBL/GenBank/DDBJ databases">
        <title>Evolution of Trichinella species and genotypes.</title>
        <authorList>
            <person name="Korhonen P.K."/>
            <person name="Edoardo P."/>
            <person name="Giuseppe L.R."/>
            <person name="Gasser R.B."/>
        </authorList>
    </citation>
    <scope>NUCLEOTIDE SEQUENCE [LARGE SCALE GENOMIC DNA]</scope>
    <source>
        <strain evidence="1">ISS3</strain>
    </source>
</reference>
<sequence>MKQNIFPGSETIQFDSSASILVGPNLYGLLQSS</sequence>
<comment type="caution">
    <text evidence="1">The sequence shown here is derived from an EMBL/GenBank/DDBJ whole genome shotgun (WGS) entry which is preliminary data.</text>
</comment>
<evidence type="ECO:0000313" key="2">
    <source>
        <dbReference type="Proteomes" id="UP000054776"/>
    </source>
</evidence>
<accession>A0A0V0XP52</accession>
<dbReference type="AlphaFoldDB" id="A0A0V0XP52"/>
<dbReference type="EMBL" id="JYDH01007097">
    <property type="protein sequence ID" value="KRX89786.1"/>
    <property type="molecule type" value="Genomic_DNA"/>
</dbReference>
<dbReference type="Proteomes" id="UP000054776">
    <property type="component" value="Unassembled WGS sequence"/>
</dbReference>
<dbReference type="InParanoid" id="A0A0V0XP52"/>
<gene>
    <name evidence="1" type="ORF">T01_6526</name>
</gene>
<keyword evidence="2" id="KW-1185">Reference proteome</keyword>
<organism evidence="1 2">
    <name type="scientific">Trichinella spiralis</name>
    <name type="common">Trichina worm</name>
    <dbReference type="NCBI Taxonomy" id="6334"/>
    <lineage>
        <taxon>Eukaryota</taxon>
        <taxon>Metazoa</taxon>
        <taxon>Ecdysozoa</taxon>
        <taxon>Nematoda</taxon>
        <taxon>Enoplea</taxon>
        <taxon>Dorylaimia</taxon>
        <taxon>Trichinellida</taxon>
        <taxon>Trichinellidae</taxon>
        <taxon>Trichinella</taxon>
    </lineage>
</organism>
<proteinExistence type="predicted"/>
<protein>
    <submittedName>
        <fullName evidence="1">Uncharacterized protein</fullName>
    </submittedName>
</protein>
<evidence type="ECO:0000313" key="1">
    <source>
        <dbReference type="EMBL" id="KRX89786.1"/>
    </source>
</evidence>